<organism evidence="2 3">
    <name type="scientific">Paracoccus methylovorus</name>
    <dbReference type="NCBI Taxonomy" id="2812658"/>
    <lineage>
        <taxon>Bacteria</taxon>
        <taxon>Pseudomonadati</taxon>
        <taxon>Pseudomonadota</taxon>
        <taxon>Alphaproteobacteria</taxon>
        <taxon>Rhodobacterales</taxon>
        <taxon>Paracoccaceae</taxon>
        <taxon>Paracoccus</taxon>
    </lineage>
</organism>
<protein>
    <submittedName>
        <fullName evidence="2">MYG1 family protein</fullName>
    </submittedName>
</protein>
<keyword evidence="3" id="KW-1185">Reference proteome</keyword>
<dbReference type="PANTHER" id="PTHR11215:SF1">
    <property type="entry name" value="MYG1 EXONUCLEASE"/>
    <property type="match status" value="1"/>
</dbReference>
<evidence type="ECO:0000313" key="2">
    <source>
        <dbReference type="EMBL" id="QRZ12177.1"/>
    </source>
</evidence>
<dbReference type="InterPro" id="IPR003226">
    <property type="entry name" value="MYG1_exonuclease"/>
</dbReference>
<comment type="similarity">
    <text evidence="1">Belongs to the MYG1 family.</text>
</comment>
<dbReference type="Pfam" id="PF03690">
    <property type="entry name" value="MYG1_exonuc"/>
    <property type="match status" value="1"/>
</dbReference>
<accession>A0ABX7JHS2</accession>
<dbReference type="EMBL" id="CP070368">
    <property type="protein sequence ID" value="QRZ12177.1"/>
    <property type="molecule type" value="Genomic_DNA"/>
</dbReference>
<dbReference type="Proteomes" id="UP000663629">
    <property type="component" value="Chromosome 1"/>
</dbReference>
<gene>
    <name evidence="2" type="ORF">JWJ88_05910</name>
</gene>
<evidence type="ECO:0000313" key="3">
    <source>
        <dbReference type="Proteomes" id="UP000663629"/>
    </source>
</evidence>
<sequence>MTPAYLVTHSGGFHADEVFSTVILTRLFPQAQLIRSRAAEWITPGPDRIIYDVGGAYDADAGIFDHHQRGAPLRDDGQPFSSFGLIWCHFGRDYLIASGVPSEHIEAVHASFDARFVLPIDLLDNGALSPASAGPLLTSMLLPELIESLKPVFDDTASGADDSAFQTALTIARAFVEARIARSAAKLRAEAIVLEAIAKAGDSRILELPMGMPFRPAVVKAGADHLWFVISPRGSDWVIGGIRKSEEGFEQRADLPALWAGLTGMALEEASGVKGALFCHNGRFIATAATRDAALEMAGIAVKEAELAEAGSV</sequence>
<dbReference type="PANTHER" id="PTHR11215">
    <property type="entry name" value="METAL DEPENDENT HYDROLASE - RELATED"/>
    <property type="match status" value="1"/>
</dbReference>
<dbReference type="RefSeq" id="WP_205293201.1">
    <property type="nucleotide sequence ID" value="NZ_CP070368.1"/>
</dbReference>
<name>A0ABX7JHS2_9RHOB</name>
<proteinExistence type="inferred from homology"/>
<reference evidence="2 3" key="1">
    <citation type="submission" date="2021-02" db="EMBL/GenBank/DDBJ databases">
        <title>Paracoccus methylovroum sp.nov., a new methanol and methylamine utilizing methylotrophic denitrifer.</title>
        <authorList>
            <person name="Timsy T."/>
            <person name="Behrendt U."/>
            <person name="Ulrich A."/>
            <person name="Spanner T."/>
            <person name="Foesel B.U."/>
            <person name="Horn M.A."/>
            <person name="Kolb S."/>
        </authorList>
    </citation>
    <scope>NUCLEOTIDE SEQUENCE [LARGE SCALE GENOMIC DNA]</scope>
    <source>
        <strain evidence="2 3">H4-D09</strain>
    </source>
</reference>
<evidence type="ECO:0000256" key="1">
    <source>
        <dbReference type="ARBA" id="ARBA00010105"/>
    </source>
</evidence>